<dbReference type="Proteomes" id="UP000310685">
    <property type="component" value="Unassembled WGS sequence"/>
</dbReference>
<evidence type="ECO:0000313" key="2">
    <source>
        <dbReference type="EMBL" id="TIB76420.1"/>
    </source>
</evidence>
<organism evidence="2 3">
    <name type="scientific">Wallemia mellicola</name>
    <dbReference type="NCBI Taxonomy" id="1708541"/>
    <lineage>
        <taxon>Eukaryota</taxon>
        <taxon>Fungi</taxon>
        <taxon>Dikarya</taxon>
        <taxon>Basidiomycota</taxon>
        <taxon>Wallemiomycotina</taxon>
        <taxon>Wallemiomycetes</taxon>
        <taxon>Wallemiales</taxon>
        <taxon>Wallemiaceae</taxon>
        <taxon>Wallemia</taxon>
    </lineage>
</organism>
<protein>
    <submittedName>
        <fullName evidence="2">Uncharacterized protein</fullName>
    </submittedName>
</protein>
<feature type="compositionally biased region" description="Acidic residues" evidence="1">
    <location>
        <begin position="408"/>
        <end position="418"/>
    </location>
</feature>
<feature type="region of interest" description="Disordered" evidence="1">
    <location>
        <begin position="405"/>
        <end position="447"/>
    </location>
</feature>
<dbReference type="AlphaFoldDB" id="A0A4T0M1D2"/>
<dbReference type="EMBL" id="SPRC01000046">
    <property type="protein sequence ID" value="TIB76420.1"/>
    <property type="molecule type" value="Genomic_DNA"/>
</dbReference>
<gene>
    <name evidence="2" type="ORF">E3Q22_03532</name>
</gene>
<feature type="compositionally biased region" description="Polar residues" evidence="1">
    <location>
        <begin position="256"/>
        <end position="270"/>
    </location>
</feature>
<proteinExistence type="predicted"/>
<evidence type="ECO:0000313" key="3">
    <source>
        <dbReference type="Proteomes" id="UP000310685"/>
    </source>
</evidence>
<evidence type="ECO:0000256" key="1">
    <source>
        <dbReference type="SAM" id="MobiDB-lite"/>
    </source>
</evidence>
<sequence>MNYLDCPIQWPPESSYKDIYSHVDNELHIEYYQSLYLPNTISSALDFLNYLESRDVEFEQLKYLYLPLLDLERKYRLTLTPIILNNSFDDTSLPQGIRDRLEFNILKAAFDRRVVEQRVFIKNLELTEKLLQVSILLFLLSKASVQSEDTKPRKRKRKAKELTNDYDSIHERLEFAVDRLVLWQTLNNTPLLETDKDKQEKKPKADEIQKFYKHTVDSKFRKKLPNVCKAMRSKCFTDESRDDNVDLPPPLLPTPSNNASITKTRSTTPQVEELERESSVASVDLERKGSLLDRELSLQRGRSLSRQPSSSLKMFANRVVGVSRKSTAVKDKKEMSSKVATNAFEALSGEPSASETQNTTRIEKKSTLVAATPSKKEKHIQVTNSSKAILVADSPVKAPVFGTTMAASDEDFQEDDIIPDTPQKKHKSNDKPQGKRMLLSELNKLTE</sequence>
<reference evidence="2 3" key="1">
    <citation type="submission" date="2019-03" db="EMBL/GenBank/DDBJ databases">
        <title>Sequencing 25 genomes of Wallemia mellicola.</title>
        <authorList>
            <person name="Gostincar C."/>
        </authorList>
    </citation>
    <scope>NUCLEOTIDE SEQUENCE [LARGE SCALE GENOMIC DNA]</scope>
    <source>
        <strain evidence="2 3">EXF-6152</strain>
    </source>
</reference>
<comment type="caution">
    <text evidence="2">The sequence shown here is derived from an EMBL/GenBank/DDBJ whole genome shotgun (WGS) entry which is preliminary data.</text>
</comment>
<dbReference type="Gene3D" id="1.20.58.2130">
    <property type="match status" value="1"/>
</dbReference>
<feature type="region of interest" description="Disordered" evidence="1">
    <location>
        <begin position="239"/>
        <end position="282"/>
    </location>
</feature>
<accession>A0A4T0M1D2</accession>
<name>A0A4T0M1D2_9BASI</name>